<dbReference type="AlphaFoldDB" id="A0A1I4BM71"/>
<evidence type="ECO:0000313" key="3">
    <source>
        <dbReference type="Proteomes" id="UP000199550"/>
    </source>
</evidence>
<reference evidence="2 3" key="1">
    <citation type="submission" date="2016-10" db="EMBL/GenBank/DDBJ databases">
        <authorList>
            <person name="de Groot N.N."/>
        </authorList>
    </citation>
    <scope>NUCLEOTIDE SEQUENCE [LARGE SCALE GENOMIC DNA]</scope>
    <source>
        <strain evidence="2 3">DSM 16199</strain>
    </source>
</reference>
<dbReference type="STRING" id="195913.SAMN04488004_10149"/>
<evidence type="ECO:0000313" key="2">
    <source>
        <dbReference type="EMBL" id="SFK69962.1"/>
    </source>
</evidence>
<protein>
    <submittedName>
        <fullName evidence="2">Haemolysin XhlA</fullName>
    </submittedName>
</protein>
<keyword evidence="3" id="KW-1185">Reference proteome</keyword>
<dbReference type="InterPro" id="IPR019715">
    <property type="entry name" value="Haemolysin_XhlA"/>
</dbReference>
<dbReference type="EMBL" id="FOTF01000001">
    <property type="protein sequence ID" value="SFK69962.1"/>
    <property type="molecule type" value="Genomic_DNA"/>
</dbReference>
<organism evidence="2 3">
    <name type="scientific">Loktanella salsilacus</name>
    <dbReference type="NCBI Taxonomy" id="195913"/>
    <lineage>
        <taxon>Bacteria</taxon>
        <taxon>Pseudomonadati</taxon>
        <taxon>Pseudomonadota</taxon>
        <taxon>Alphaproteobacteria</taxon>
        <taxon>Rhodobacterales</taxon>
        <taxon>Roseobacteraceae</taxon>
        <taxon>Loktanella</taxon>
    </lineage>
</organism>
<dbReference type="Pfam" id="PF10779">
    <property type="entry name" value="XhlA"/>
    <property type="match status" value="1"/>
</dbReference>
<feature type="transmembrane region" description="Helical" evidence="1">
    <location>
        <begin position="54"/>
        <end position="72"/>
    </location>
</feature>
<accession>A0A1I4BM71</accession>
<keyword evidence="1" id="KW-1133">Transmembrane helix</keyword>
<gene>
    <name evidence="2" type="ORF">SAMN04488004_10149</name>
</gene>
<dbReference type="Proteomes" id="UP000199550">
    <property type="component" value="Unassembled WGS sequence"/>
</dbReference>
<keyword evidence="1" id="KW-0812">Transmembrane</keyword>
<proteinExistence type="predicted"/>
<name>A0A1I4BM71_9RHOB</name>
<evidence type="ECO:0000256" key="1">
    <source>
        <dbReference type="SAM" id="Phobius"/>
    </source>
</evidence>
<keyword evidence="1" id="KW-0472">Membrane</keyword>
<sequence length="78" mass="8824">MPHWPSGGGNRVQNDWMDEIEKRLIDLETHNAVNCVHRANVADRLLAIEDMLKWLVRLIIGALIVGGITYVMQGGFRV</sequence>